<keyword evidence="6" id="KW-0732">Signal</keyword>
<reference evidence="8 9" key="1">
    <citation type="submission" date="2021-06" db="EMBL/GenBank/DDBJ databases">
        <title>Bradyrhizobium sp. S2-11-4 Genome sequencing.</title>
        <authorList>
            <person name="Jin L."/>
        </authorList>
    </citation>
    <scope>NUCLEOTIDE SEQUENCE [LARGE SCALE GENOMIC DNA]</scope>
    <source>
        <strain evidence="8 9">S2-11-4</strain>
    </source>
</reference>
<dbReference type="Proteomes" id="UP000676951">
    <property type="component" value="Chromosome"/>
</dbReference>
<evidence type="ECO:0000256" key="5">
    <source>
        <dbReference type="ARBA" id="ARBA00023136"/>
    </source>
</evidence>
<evidence type="ECO:0000259" key="7">
    <source>
        <dbReference type="SMART" id="SM01049"/>
    </source>
</evidence>
<gene>
    <name evidence="8" type="ORF">KMZ93_18255</name>
</gene>
<keyword evidence="3" id="KW-0812">Transmembrane</keyword>
<dbReference type="EMBL" id="CP076136">
    <property type="protein sequence ID" value="QWG21919.1"/>
    <property type="molecule type" value="Genomic_DNA"/>
</dbReference>
<evidence type="ECO:0000256" key="6">
    <source>
        <dbReference type="SAM" id="SignalP"/>
    </source>
</evidence>
<feature type="chain" id="PRO_5038021165" evidence="6">
    <location>
        <begin position="26"/>
        <end position="155"/>
    </location>
</feature>
<evidence type="ECO:0000256" key="3">
    <source>
        <dbReference type="ARBA" id="ARBA00022692"/>
    </source>
</evidence>
<keyword evidence="9" id="KW-1185">Reference proteome</keyword>
<evidence type="ECO:0000256" key="4">
    <source>
        <dbReference type="ARBA" id="ARBA00022989"/>
    </source>
</evidence>
<evidence type="ECO:0000313" key="8">
    <source>
        <dbReference type="EMBL" id="QWG21919.1"/>
    </source>
</evidence>
<dbReference type="SMART" id="SM01049">
    <property type="entry name" value="Cache_2"/>
    <property type="match status" value="1"/>
</dbReference>
<evidence type="ECO:0000313" key="9">
    <source>
        <dbReference type="Proteomes" id="UP000676951"/>
    </source>
</evidence>
<comment type="subcellular location">
    <subcellularLocation>
        <location evidence="1">Cell membrane</location>
        <topology evidence="1">Multi-pass membrane protein</topology>
    </subcellularLocation>
</comment>
<keyword evidence="4" id="KW-1133">Transmembrane helix</keyword>
<keyword evidence="2" id="KW-1003">Cell membrane</keyword>
<evidence type="ECO:0000256" key="1">
    <source>
        <dbReference type="ARBA" id="ARBA00004651"/>
    </source>
</evidence>
<dbReference type="AlphaFoldDB" id="A0A975NXM7"/>
<accession>A0A975NXM7</accession>
<organism evidence="8 9">
    <name type="scientific">Bradyrhizobium sediminis</name>
    <dbReference type="NCBI Taxonomy" id="2840469"/>
    <lineage>
        <taxon>Bacteria</taxon>
        <taxon>Pseudomonadati</taxon>
        <taxon>Pseudomonadota</taxon>
        <taxon>Alphaproteobacteria</taxon>
        <taxon>Hyphomicrobiales</taxon>
        <taxon>Nitrobacteraceae</taxon>
        <taxon>Bradyrhizobium</taxon>
    </lineage>
</organism>
<sequence length="155" mass="16807">MNNWSTKSLVSGVAAMLIFAGAAAAADGANKDEAVAMVKKAVTFIKGQGAEKAYAEFTGKAAAFIDRDLYVVVYQLDGKVLAHGSNAKFVGKDLIDAQDVDGKLYVKERVELAAKQPSFWQDYKFVNPVTKKVEPKQMYCEKVDNTAVCAGIYKL</sequence>
<dbReference type="Gene3D" id="3.30.450.20">
    <property type="entry name" value="PAS domain"/>
    <property type="match status" value="1"/>
</dbReference>
<name>A0A975NXM7_9BRAD</name>
<proteinExistence type="predicted"/>
<dbReference type="GO" id="GO:0005886">
    <property type="term" value="C:plasma membrane"/>
    <property type="evidence" value="ECO:0007669"/>
    <property type="project" value="UniProtKB-SubCell"/>
</dbReference>
<dbReference type="Pfam" id="PF17200">
    <property type="entry name" value="sCache_2"/>
    <property type="match status" value="1"/>
</dbReference>
<evidence type="ECO:0000256" key="2">
    <source>
        <dbReference type="ARBA" id="ARBA00022475"/>
    </source>
</evidence>
<protein>
    <submittedName>
        <fullName evidence="8">Cache domain-containing protein</fullName>
    </submittedName>
</protein>
<dbReference type="InterPro" id="IPR033480">
    <property type="entry name" value="sCache_2"/>
</dbReference>
<feature type="signal peptide" evidence="6">
    <location>
        <begin position="1"/>
        <end position="25"/>
    </location>
</feature>
<keyword evidence="5" id="KW-0472">Membrane</keyword>
<feature type="domain" description="Single Cache" evidence="7">
    <location>
        <begin position="23"/>
        <end position="107"/>
    </location>
</feature>